<gene>
    <name evidence="9" type="ORF">WDS16_15470</name>
</gene>
<feature type="transmembrane region" description="Helical" evidence="7">
    <location>
        <begin position="77"/>
        <end position="96"/>
    </location>
</feature>
<keyword evidence="3" id="KW-1003">Cell membrane</keyword>
<organism evidence="9 10">
    <name type="scientific">Rhodococcus sovatensis</name>
    <dbReference type="NCBI Taxonomy" id="1805840"/>
    <lineage>
        <taxon>Bacteria</taxon>
        <taxon>Bacillati</taxon>
        <taxon>Actinomycetota</taxon>
        <taxon>Actinomycetes</taxon>
        <taxon>Mycobacteriales</taxon>
        <taxon>Nocardiaceae</taxon>
        <taxon>Rhodococcus</taxon>
    </lineage>
</organism>
<dbReference type="SUPFAM" id="SSF103473">
    <property type="entry name" value="MFS general substrate transporter"/>
    <property type="match status" value="1"/>
</dbReference>
<feature type="transmembrane region" description="Helical" evidence="7">
    <location>
        <begin position="330"/>
        <end position="347"/>
    </location>
</feature>
<keyword evidence="4 7" id="KW-0812">Transmembrane</keyword>
<feature type="transmembrane region" description="Helical" evidence="7">
    <location>
        <begin position="267"/>
        <end position="290"/>
    </location>
</feature>
<feature type="transmembrane region" description="Helical" evidence="7">
    <location>
        <begin position="164"/>
        <end position="185"/>
    </location>
</feature>
<feature type="transmembrane region" description="Helical" evidence="7">
    <location>
        <begin position="136"/>
        <end position="158"/>
    </location>
</feature>
<dbReference type="InterPro" id="IPR020846">
    <property type="entry name" value="MFS_dom"/>
</dbReference>
<evidence type="ECO:0000256" key="6">
    <source>
        <dbReference type="ARBA" id="ARBA00023136"/>
    </source>
</evidence>
<evidence type="ECO:0000313" key="10">
    <source>
        <dbReference type="Proteomes" id="UP001432000"/>
    </source>
</evidence>
<feature type="domain" description="Major facilitator superfamily (MFS) profile" evidence="8">
    <location>
        <begin position="11"/>
        <end position="461"/>
    </location>
</feature>
<feature type="transmembrane region" description="Helical" evidence="7">
    <location>
        <begin position="102"/>
        <end position="124"/>
    </location>
</feature>
<feature type="transmembrane region" description="Helical" evidence="7">
    <location>
        <begin position="302"/>
        <end position="323"/>
    </location>
</feature>
<evidence type="ECO:0000256" key="1">
    <source>
        <dbReference type="ARBA" id="ARBA00004651"/>
    </source>
</evidence>
<evidence type="ECO:0000256" key="7">
    <source>
        <dbReference type="SAM" id="Phobius"/>
    </source>
</evidence>
<evidence type="ECO:0000256" key="2">
    <source>
        <dbReference type="ARBA" id="ARBA00022448"/>
    </source>
</evidence>
<dbReference type="RefSeq" id="WP_338886126.1">
    <property type="nucleotide sequence ID" value="NZ_CP147846.1"/>
</dbReference>
<proteinExistence type="predicted"/>
<dbReference type="PANTHER" id="PTHR42718:SF46">
    <property type="entry name" value="BLR6921 PROTEIN"/>
    <property type="match status" value="1"/>
</dbReference>
<feature type="transmembrane region" description="Helical" evidence="7">
    <location>
        <begin position="403"/>
        <end position="423"/>
    </location>
</feature>
<keyword evidence="10" id="KW-1185">Reference proteome</keyword>
<dbReference type="CDD" id="cd17321">
    <property type="entry name" value="MFS_MMR_MDR_like"/>
    <property type="match status" value="1"/>
</dbReference>
<evidence type="ECO:0000256" key="3">
    <source>
        <dbReference type="ARBA" id="ARBA00022475"/>
    </source>
</evidence>
<keyword evidence="6 7" id="KW-0472">Membrane</keyword>
<evidence type="ECO:0000313" key="9">
    <source>
        <dbReference type="EMBL" id="WXG66682.1"/>
    </source>
</evidence>
<dbReference type="PROSITE" id="PS50850">
    <property type="entry name" value="MFS"/>
    <property type="match status" value="1"/>
</dbReference>
<evidence type="ECO:0000259" key="8">
    <source>
        <dbReference type="PROSITE" id="PS50850"/>
    </source>
</evidence>
<dbReference type="EMBL" id="CP147846">
    <property type="protein sequence ID" value="WXG66682.1"/>
    <property type="molecule type" value="Genomic_DNA"/>
</dbReference>
<dbReference type="Pfam" id="PF07690">
    <property type="entry name" value="MFS_1"/>
    <property type="match status" value="1"/>
</dbReference>
<dbReference type="InterPro" id="IPR036259">
    <property type="entry name" value="MFS_trans_sf"/>
</dbReference>
<feature type="transmembrane region" description="Helical" evidence="7">
    <location>
        <begin position="47"/>
        <end position="65"/>
    </location>
</feature>
<accession>A0ABZ2PFI1</accession>
<name>A0ABZ2PFI1_9NOCA</name>
<dbReference type="PRINTS" id="PR01036">
    <property type="entry name" value="TCRTETB"/>
</dbReference>
<evidence type="ECO:0000256" key="5">
    <source>
        <dbReference type="ARBA" id="ARBA00022989"/>
    </source>
</evidence>
<evidence type="ECO:0000256" key="4">
    <source>
        <dbReference type="ARBA" id="ARBA00022692"/>
    </source>
</evidence>
<feature type="transmembrane region" description="Helical" evidence="7">
    <location>
        <begin position="359"/>
        <end position="382"/>
    </location>
</feature>
<keyword evidence="5 7" id="KW-1133">Transmembrane helix</keyword>
<feature type="transmembrane region" description="Helical" evidence="7">
    <location>
        <begin position="228"/>
        <end position="246"/>
    </location>
</feature>
<sequence length="475" mass="48743">MRQRIQTQGLVLTAAALAQFLVAFDMSVMNVALPDIQSSLGFGSADLSWVINAYALAFGGLLLLGGRLCDVFGTRRILLVGFVIFGVVSAIGALATDPWMLVAARAVQGVGAALIAPAGLAALSSTFPIGKERSKAFGIGAMASAGGGAIGVVLSGLLTDAVDWRLVMFSAVPFAVIAGIAAYIGMPTHVGEHRGGVDILGALLATSALILLAYTVVQTESRGWSDGYVLAGFGLTLVLLAAFTLAETRVQTPLVRFATVRRPRIAMANTIMCILCAAQFSGFFFVSLYLQHGLAYSPTRTGLAFLPFCIGLVVAIIASTKLLPRLGAKPLLTAGTALASIGLLWFSRMEVDGDFLATLLGPSLVLSIGIGLSFMPLSNIATADLPADEVGMASGLLSTSRQIGGSIGLAALVSIAAASTARYDGAPLDGLVHGYSTALLAGAGLLAVGFVLSLVFPKPIDNGIVTPAENLETSV</sequence>
<keyword evidence="2" id="KW-0813">Transport</keyword>
<dbReference type="Gene3D" id="1.20.1250.20">
    <property type="entry name" value="MFS general substrate transporter like domains"/>
    <property type="match status" value="1"/>
</dbReference>
<dbReference type="Proteomes" id="UP001432000">
    <property type="component" value="Chromosome"/>
</dbReference>
<reference evidence="9 10" key="1">
    <citation type="submission" date="2024-03" db="EMBL/GenBank/DDBJ databases">
        <title>Natural products discovery in diverse microorganisms through a two-stage MS feature dereplication strategy.</title>
        <authorList>
            <person name="Zhang R."/>
        </authorList>
    </citation>
    <scope>NUCLEOTIDE SEQUENCE [LARGE SCALE GENOMIC DNA]</scope>
    <source>
        <strain evidence="9 10">18930</strain>
    </source>
</reference>
<protein>
    <submittedName>
        <fullName evidence="9">MFS transporter</fullName>
    </submittedName>
</protein>
<dbReference type="InterPro" id="IPR011701">
    <property type="entry name" value="MFS"/>
</dbReference>
<comment type="subcellular location">
    <subcellularLocation>
        <location evidence="1">Cell membrane</location>
        <topology evidence="1">Multi-pass membrane protein</topology>
    </subcellularLocation>
</comment>
<feature type="transmembrane region" description="Helical" evidence="7">
    <location>
        <begin position="197"/>
        <end position="216"/>
    </location>
</feature>
<dbReference type="PANTHER" id="PTHR42718">
    <property type="entry name" value="MAJOR FACILITATOR SUPERFAMILY MULTIDRUG TRANSPORTER MFSC"/>
    <property type="match status" value="1"/>
</dbReference>
<feature type="transmembrane region" description="Helical" evidence="7">
    <location>
        <begin position="435"/>
        <end position="456"/>
    </location>
</feature>
<dbReference type="Gene3D" id="1.20.1720.10">
    <property type="entry name" value="Multidrug resistance protein D"/>
    <property type="match status" value="1"/>
</dbReference>